<dbReference type="SUPFAM" id="SSF52540">
    <property type="entry name" value="P-loop containing nucleoside triphosphate hydrolases"/>
    <property type="match status" value="1"/>
</dbReference>
<dbReference type="InterPro" id="IPR027417">
    <property type="entry name" value="P-loop_NTPase"/>
</dbReference>
<dbReference type="RefSeq" id="WP_344415308.1">
    <property type="nucleotide sequence ID" value="NZ_BAAANN010000005.1"/>
</dbReference>
<reference evidence="7 8" key="1">
    <citation type="journal article" date="2019" name="Int. J. Syst. Evol. Microbiol.">
        <title>The Global Catalogue of Microorganisms (GCM) 10K type strain sequencing project: providing services to taxonomists for standard genome sequencing and annotation.</title>
        <authorList>
            <consortium name="The Broad Institute Genomics Platform"/>
            <consortium name="The Broad Institute Genome Sequencing Center for Infectious Disease"/>
            <person name="Wu L."/>
            <person name="Ma J."/>
        </authorList>
    </citation>
    <scope>NUCLEOTIDE SEQUENCE [LARGE SCALE GENOMIC DNA]</scope>
    <source>
        <strain evidence="7 8">JCM 14545</strain>
    </source>
</reference>
<dbReference type="Pfam" id="PF00931">
    <property type="entry name" value="NB-ARC"/>
    <property type="match status" value="1"/>
</dbReference>
<dbReference type="PANTHER" id="PTHR35807">
    <property type="entry name" value="TRANSCRIPTIONAL REGULATOR REDD-RELATED"/>
    <property type="match status" value="1"/>
</dbReference>
<dbReference type="PRINTS" id="PR00364">
    <property type="entry name" value="DISEASERSIST"/>
</dbReference>
<dbReference type="Pfam" id="PF00486">
    <property type="entry name" value="Trans_reg_C"/>
    <property type="match status" value="1"/>
</dbReference>
<comment type="caution">
    <text evidence="7">The sequence shown here is derived from an EMBL/GenBank/DDBJ whole genome shotgun (WGS) entry which is preliminary data.</text>
</comment>
<dbReference type="InterPro" id="IPR051677">
    <property type="entry name" value="AfsR-DnrI-RedD_regulator"/>
</dbReference>
<dbReference type="SUPFAM" id="SSF46894">
    <property type="entry name" value="C-terminal effector domain of the bipartite response regulators"/>
    <property type="match status" value="1"/>
</dbReference>
<evidence type="ECO:0000259" key="6">
    <source>
        <dbReference type="PROSITE" id="PS51755"/>
    </source>
</evidence>
<evidence type="ECO:0000256" key="4">
    <source>
        <dbReference type="ARBA" id="ARBA00023163"/>
    </source>
</evidence>
<dbReference type="PANTHER" id="PTHR35807:SF1">
    <property type="entry name" value="TRANSCRIPTIONAL REGULATOR REDD"/>
    <property type="match status" value="1"/>
</dbReference>
<sequence>MGASGLRFAVLGTMRGWYDHRSLDIGPPKRQAVLAALLLRGGRVVSAPELIDAVWGERPPARALTALRTYVRGLRATLEPDRAFRAPAKVLLSVGGGYSLPLDGDVLDADLAETRFAAAERARRAGDLATARDLLGAGLALWAGDPLAGVPGPYAARERGRLAQRRIALLEKQFQLDLDLGRHAEILPALRTLSMEQPLREGLRGQLMTALYRCGRLGEALTVYGDTRRTLIRELGVEPGPELAALHRRFLAGEFPANPVTPAIHAGRPRPAQLPAALPDFTGRAGIAAQLVDRVGSGAGNAMPITAISGMAGVGKTVLAVHVAHRVRARFPDGQLYADLRDTTPSRAVREFLVALGHSAAEIPATVEQRSALLRTTLAGRRVLVVLDNVGDAEQVRPLLPGTSGCAALIAGRVPLSTLPGATTCRLEVPGPAESLALFSRIVGRERVAAEPEAAMAVVAECGHLPLTVREMAGRVAGRPNLRIASAAACLHGDPGVAASFTGSRLGVEQLSREQARALRLLASSAAPDLSLPEVGRILRRTEEVAEELAESLVDLQLLTSPAPGRYGCQGVVRKFAAGLP</sequence>
<protein>
    <recommendedName>
        <fullName evidence="6">OmpR/PhoB-type domain-containing protein</fullName>
    </recommendedName>
</protein>
<dbReference type="InterPro" id="IPR002182">
    <property type="entry name" value="NB-ARC"/>
</dbReference>
<keyword evidence="2" id="KW-0805">Transcription regulation</keyword>
<proteinExistence type="inferred from homology"/>
<dbReference type="Gene3D" id="1.25.40.10">
    <property type="entry name" value="Tetratricopeptide repeat domain"/>
    <property type="match status" value="1"/>
</dbReference>
<evidence type="ECO:0000256" key="5">
    <source>
        <dbReference type="PROSITE-ProRule" id="PRU01091"/>
    </source>
</evidence>
<dbReference type="Gene3D" id="3.40.50.300">
    <property type="entry name" value="P-loop containing nucleotide triphosphate hydrolases"/>
    <property type="match status" value="1"/>
</dbReference>
<keyword evidence="3 5" id="KW-0238">DNA-binding</keyword>
<evidence type="ECO:0000256" key="3">
    <source>
        <dbReference type="ARBA" id="ARBA00023125"/>
    </source>
</evidence>
<dbReference type="Proteomes" id="UP001501116">
    <property type="component" value="Unassembled WGS sequence"/>
</dbReference>
<evidence type="ECO:0000256" key="2">
    <source>
        <dbReference type="ARBA" id="ARBA00023015"/>
    </source>
</evidence>
<dbReference type="InterPro" id="IPR001867">
    <property type="entry name" value="OmpR/PhoB-type_DNA-bd"/>
</dbReference>
<dbReference type="Gene3D" id="1.10.10.10">
    <property type="entry name" value="Winged helix-like DNA-binding domain superfamily/Winged helix DNA-binding domain"/>
    <property type="match status" value="1"/>
</dbReference>
<comment type="similarity">
    <text evidence="1">Belongs to the AfsR/DnrI/RedD regulatory family.</text>
</comment>
<evidence type="ECO:0000313" key="7">
    <source>
        <dbReference type="EMBL" id="GAA1948966.1"/>
    </source>
</evidence>
<dbReference type="InterPro" id="IPR036388">
    <property type="entry name" value="WH-like_DNA-bd_sf"/>
</dbReference>
<name>A0ABN2QBE0_9PSEU</name>
<dbReference type="InterPro" id="IPR016032">
    <property type="entry name" value="Sig_transdc_resp-reg_C-effctor"/>
</dbReference>
<keyword evidence="4" id="KW-0804">Transcription</keyword>
<accession>A0ABN2QBE0</accession>
<organism evidence="7 8">
    <name type="scientific">Amycolatopsis minnesotensis</name>
    <dbReference type="NCBI Taxonomy" id="337894"/>
    <lineage>
        <taxon>Bacteria</taxon>
        <taxon>Bacillati</taxon>
        <taxon>Actinomycetota</taxon>
        <taxon>Actinomycetes</taxon>
        <taxon>Pseudonocardiales</taxon>
        <taxon>Pseudonocardiaceae</taxon>
        <taxon>Amycolatopsis</taxon>
    </lineage>
</organism>
<keyword evidence="8" id="KW-1185">Reference proteome</keyword>
<dbReference type="Pfam" id="PF03704">
    <property type="entry name" value="BTAD"/>
    <property type="match status" value="1"/>
</dbReference>
<feature type="domain" description="OmpR/PhoB-type" evidence="6">
    <location>
        <begin position="1"/>
        <end position="102"/>
    </location>
</feature>
<evidence type="ECO:0000313" key="8">
    <source>
        <dbReference type="Proteomes" id="UP001501116"/>
    </source>
</evidence>
<dbReference type="SMART" id="SM01043">
    <property type="entry name" value="BTAD"/>
    <property type="match status" value="1"/>
</dbReference>
<dbReference type="CDD" id="cd15831">
    <property type="entry name" value="BTAD"/>
    <property type="match status" value="1"/>
</dbReference>
<dbReference type="InterPro" id="IPR011990">
    <property type="entry name" value="TPR-like_helical_dom_sf"/>
</dbReference>
<feature type="DNA-binding region" description="OmpR/PhoB-type" evidence="5">
    <location>
        <begin position="1"/>
        <end position="102"/>
    </location>
</feature>
<dbReference type="SMART" id="SM00862">
    <property type="entry name" value="Trans_reg_C"/>
    <property type="match status" value="1"/>
</dbReference>
<dbReference type="InterPro" id="IPR005158">
    <property type="entry name" value="BTAD"/>
</dbReference>
<dbReference type="EMBL" id="BAAANN010000005">
    <property type="protein sequence ID" value="GAA1948966.1"/>
    <property type="molecule type" value="Genomic_DNA"/>
</dbReference>
<dbReference type="PROSITE" id="PS51755">
    <property type="entry name" value="OMPR_PHOB"/>
    <property type="match status" value="1"/>
</dbReference>
<dbReference type="SUPFAM" id="SSF48452">
    <property type="entry name" value="TPR-like"/>
    <property type="match status" value="1"/>
</dbReference>
<evidence type="ECO:0000256" key="1">
    <source>
        <dbReference type="ARBA" id="ARBA00005820"/>
    </source>
</evidence>
<gene>
    <name evidence="7" type="ORF">GCM10009754_16860</name>
</gene>